<dbReference type="Proteomes" id="UP000828048">
    <property type="component" value="Chromosome 8"/>
</dbReference>
<proteinExistence type="predicted"/>
<dbReference type="EMBL" id="CM037158">
    <property type="protein sequence ID" value="KAH7852270.1"/>
    <property type="molecule type" value="Genomic_DNA"/>
</dbReference>
<keyword evidence="2" id="KW-1185">Reference proteome</keyword>
<accession>A0ACB7YHJ2</accession>
<evidence type="ECO:0000313" key="2">
    <source>
        <dbReference type="Proteomes" id="UP000828048"/>
    </source>
</evidence>
<sequence length="370" mass="41958">MLQIDMPDNLDLVKHAQKLSMYLVVQLCHPILRYFTINEPYARWWIASSFVTLQLFPDLKRKQPNPQSKTPKKKIKKPIILDNPYSSPRQSTLASRCSSSKFSKSSSLISLPMRPCLDTTIRSSPRRYPRQYLLSILETRCHHFCGKLIHFEFEDPKAILYPLEMTFPENFNHHTEGPSSLMLFKAYIDSLFEGEDSIFEGKHAQAVIDKFENGRELLFSEQAKAKSIRTHSHFMSSEDSASVSNYSQEESKNDVIEVEDIDDDLYDYTPLSNLSPKRLSPSKSVTYPSTMVTFKDHVSSTNSWQVASSNLLPSSAPQVQCPGEVSFDDLVDPAELEGLIARIDKPPAQSNPILSNKAASHIQRGLLLSL</sequence>
<protein>
    <submittedName>
        <fullName evidence="1">Uncharacterized protein</fullName>
    </submittedName>
</protein>
<name>A0ACB7YHJ2_9ERIC</name>
<reference evidence="1 2" key="1">
    <citation type="journal article" date="2021" name="Hortic Res">
        <title>High-quality reference genome and annotation aids understanding of berry development for evergreen blueberry (Vaccinium darrowii).</title>
        <authorList>
            <person name="Yu J."/>
            <person name="Hulse-Kemp A.M."/>
            <person name="Babiker E."/>
            <person name="Staton M."/>
        </authorList>
    </citation>
    <scope>NUCLEOTIDE SEQUENCE [LARGE SCALE GENOMIC DNA]</scope>
    <source>
        <strain evidence="2">cv. NJ 8807/NJ 8810</strain>
        <tissue evidence="1">Young leaf</tissue>
    </source>
</reference>
<comment type="caution">
    <text evidence="1">The sequence shown here is derived from an EMBL/GenBank/DDBJ whole genome shotgun (WGS) entry which is preliminary data.</text>
</comment>
<evidence type="ECO:0000313" key="1">
    <source>
        <dbReference type="EMBL" id="KAH7852270.1"/>
    </source>
</evidence>
<organism evidence="1 2">
    <name type="scientific">Vaccinium darrowii</name>
    <dbReference type="NCBI Taxonomy" id="229202"/>
    <lineage>
        <taxon>Eukaryota</taxon>
        <taxon>Viridiplantae</taxon>
        <taxon>Streptophyta</taxon>
        <taxon>Embryophyta</taxon>
        <taxon>Tracheophyta</taxon>
        <taxon>Spermatophyta</taxon>
        <taxon>Magnoliopsida</taxon>
        <taxon>eudicotyledons</taxon>
        <taxon>Gunneridae</taxon>
        <taxon>Pentapetalae</taxon>
        <taxon>asterids</taxon>
        <taxon>Ericales</taxon>
        <taxon>Ericaceae</taxon>
        <taxon>Vaccinioideae</taxon>
        <taxon>Vaccinieae</taxon>
        <taxon>Vaccinium</taxon>
    </lineage>
</organism>
<gene>
    <name evidence="1" type="ORF">Vadar_022633</name>
</gene>